<dbReference type="NCBIfam" id="NF038153">
    <property type="entry name" value="lant_leader_L1a"/>
    <property type="match status" value="1"/>
</dbReference>
<evidence type="ECO:0000313" key="2">
    <source>
        <dbReference type="Proteomes" id="UP000502421"/>
    </source>
</evidence>
<dbReference type="RefSeq" id="WP_168803381.1">
    <property type="nucleotide sequence ID" value="NZ_CP051205.1"/>
</dbReference>
<dbReference type="InterPro" id="IPR058238">
    <property type="entry name" value="Lant_leader_dom"/>
</dbReference>
<organism evidence="1 2">
    <name type="scientific">Chitinophaga oryzae</name>
    <dbReference type="NCBI Taxonomy" id="2725414"/>
    <lineage>
        <taxon>Bacteria</taxon>
        <taxon>Pseudomonadati</taxon>
        <taxon>Bacteroidota</taxon>
        <taxon>Chitinophagia</taxon>
        <taxon>Chitinophagales</taxon>
        <taxon>Chitinophagaceae</taxon>
        <taxon>Chitinophaga</taxon>
    </lineage>
</organism>
<accession>A0AAE6ZDS8</accession>
<dbReference type="AlphaFoldDB" id="A0AAE6ZDS8"/>
<sequence length="60" mass="6255">MKKVKAGSVKKLLLEKISIAALSNEKQAGVVGGATLPSDCMCATQAIICNTRTTCQTARC</sequence>
<protein>
    <submittedName>
        <fullName evidence="1">Class I lanthipeptide</fullName>
    </submittedName>
</protein>
<reference evidence="2" key="1">
    <citation type="submission" date="2020-04" db="EMBL/GenBank/DDBJ databases">
        <authorList>
            <person name="Kittiwongwattana C."/>
        </authorList>
    </citation>
    <scope>NUCLEOTIDE SEQUENCE [LARGE SCALE GENOMIC DNA]</scope>
    <source>
        <strain evidence="2">1310</strain>
    </source>
</reference>
<dbReference type="KEGG" id="coy:HF329_07280"/>
<dbReference type="Proteomes" id="UP000502421">
    <property type="component" value="Chromosome"/>
</dbReference>
<name>A0AAE6ZDS8_9BACT</name>
<gene>
    <name evidence="1" type="ORF">HF329_07280</name>
</gene>
<proteinExistence type="predicted"/>
<evidence type="ECO:0000313" key="1">
    <source>
        <dbReference type="EMBL" id="QJB31113.1"/>
    </source>
</evidence>
<dbReference type="EMBL" id="CP051205">
    <property type="protein sequence ID" value="QJB31113.1"/>
    <property type="molecule type" value="Genomic_DNA"/>
</dbReference>